<dbReference type="PANTHER" id="PTHR20426:SF0">
    <property type="entry name" value="18S RRNA AMINOCARBOXYPROPYLTRANSFERASE"/>
    <property type="match status" value="1"/>
</dbReference>
<reference evidence="8 9" key="2">
    <citation type="journal article" date="2024" name="Int. J. Syst. Evol. Microbiol.">
        <title>Promethearchaeum syntrophicum gen. nov., sp. nov., an anaerobic, obligately syntrophic archaeon, the first isolate of the lineage 'Asgard' archaea, and proposal of the new archaeal phylum Promethearchaeota phyl. nov. and kingdom Promethearchaeati regn. nov.</title>
        <authorList>
            <person name="Imachi H."/>
            <person name="Nobu M.K."/>
            <person name="Kato S."/>
            <person name="Takaki Y."/>
            <person name="Miyazaki M."/>
            <person name="Miyata M."/>
            <person name="Ogawara M."/>
            <person name="Saito Y."/>
            <person name="Sakai S."/>
            <person name="Tahara Y.O."/>
            <person name="Takano Y."/>
            <person name="Tasumi E."/>
            <person name="Uematsu K."/>
            <person name="Yoshimura T."/>
            <person name="Itoh T."/>
            <person name="Ohkuma M."/>
            <person name="Takai K."/>
        </authorList>
    </citation>
    <scope>NUCLEOTIDE SEQUENCE [LARGE SCALE GENOMIC DNA]</scope>
    <source>
        <strain evidence="8 9">MK-D1</strain>
    </source>
</reference>
<dbReference type="AlphaFoldDB" id="A0A5B9D6S2"/>
<dbReference type="KEGG" id="psyt:DSAG12_00666"/>
<evidence type="ECO:0000256" key="6">
    <source>
        <dbReference type="ARBA" id="ARBA00022691"/>
    </source>
</evidence>
<evidence type="ECO:0000256" key="1">
    <source>
        <dbReference type="ARBA" id="ARBA00014114"/>
    </source>
</evidence>
<dbReference type="NCBIfam" id="NF002621">
    <property type="entry name" value="PRK02287.1"/>
    <property type="match status" value="1"/>
</dbReference>
<accession>A0A5B9D6S2</accession>
<gene>
    <name evidence="8" type="ORF">DSAG12_00666</name>
</gene>
<keyword evidence="6" id="KW-0949">S-adenosyl-L-methionine</keyword>
<feature type="domain" description="16S/18S rRNA aminocarboxypropyltransferase Tsr3 C-terminal" evidence="7">
    <location>
        <begin position="48"/>
        <end position="154"/>
    </location>
</feature>
<dbReference type="GO" id="GO:0106388">
    <property type="term" value="F:rRNA small subunit aminocarboxypropyltransferase activity"/>
    <property type="evidence" value="ECO:0007669"/>
    <property type="project" value="InterPro"/>
</dbReference>
<dbReference type="Pfam" id="PF04034">
    <property type="entry name" value="Ribo_biogen_C"/>
    <property type="match status" value="1"/>
</dbReference>
<dbReference type="GeneID" id="41328672"/>
<evidence type="ECO:0000256" key="5">
    <source>
        <dbReference type="ARBA" id="ARBA00022679"/>
    </source>
</evidence>
<dbReference type="OrthoDB" id="7441at2157"/>
<dbReference type="InterPro" id="IPR022968">
    <property type="entry name" value="Tsr3-like"/>
</dbReference>
<keyword evidence="5" id="KW-0808">Transferase</keyword>
<evidence type="ECO:0000256" key="4">
    <source>
        <dbReference type="ARBA" id="ARBA00022552"/>
    </source>
</evidence>
<protein>
    <recommendedName>
        <fullName evidence="1">16S rRNA aminocarboxypropyltransferase</fullName>
    </recommendedName>
</protein>
<keyword evidence="3" id="KW-0690">Ribosome biogenesis</keyword>
<dbReference type="RefSeq" id="WP_147661787.1">
    <property type="nucleotide sequence ID" value="NZ_CP042905.2"/>
</dbReference>
<dbReference type="PANTHER" id="PTHR20426">
    <property type="entry name" value="RIBOSOME BIOGENESIS PROTEIN TSR3 HOMOLOG"/>
    <property type="match status" value="1"/>
</dbReference>
<keyword evidence="4" id="KW-0698">rRNA processing</keyword>
<evidence type="ECO:0000256" key="3">
    <source>
        <dbReference type="ARBA" id="ARBA00022517"/>
    </source>
</evidence>
<proteinExistence type="predicted"/>
<evidence type="ECO:0000313" key="8">
    <source>
        <dbReference type="EMBL" id="QEE14848.1"/>
    </source>
</evidence>
<evidence type="ECO:0000313" key="9">
    <source>
        <dbReference type="Proteomes" id="UP000321408"/>
    </source>
</evidence>
<keyword evidence="2" id="KW-0963">Cytoplasm</keyword>
<sequence>MNGKSNDLGLYALHLNQDDPKKNTILRLNRFNLIKLGKKLSQFPKNAIVLDPFSNNVIEFQDRNNIKKSGIIVIDCSWTQIDLVFNRKFKMGRKLPHLLAANSVNYGKWDKLSSAEALAAALFITGFKNEAEELLSKFPWGKSFWEINKDFLNEGLKKDK</sequence>
<reference evidence="8 9" key="1">
    <citation type="journal article" date="2020" name="Nature">
        <title>Isolation of an archaeon at the prokaryote-eukaryote interface.</title>
        <authorList>
            <person name="Imachi H."/>
            <person name="Nobu M.K."/>
            <person name="Nakahara N."/>
            <person name="Morono Y."/>
            <person name="Ogawara M."/>
            <person name="Takaki Y."/>
            <person name="Takano Y."/>
            <person name="Uematsu K."/>
            <person name="Ikuta T."/>
            <person name="Ito M."/>
            <person name="Matsui Y."/>
            <person name="Miyazaki M."/>
            <person name="Murata K."/>
            <person name="Saito Y."/>
            <person name="Sakai S."/>
            <person name="Song C."/>
            <person name="Tasumi E."/>
            <person name="Yamanaka Y."/>
            <person name="Yamaguchi T."/>
            <person name="Kamagata Y."/>
            <person name="Tamaki H."/>
            <person name="Takai K."/>
        </authorList>
    </citation>
    <scope>NUCLEOTIDE SEQUENCE [LARGE SCALE GENOMIC DNA]</scope>
    <source>
        <strain evidence="8 9">MK-D1</strain>
    </source>
</reference>
<evidence type="ECO:0000259" key="7">
    <source>
        <dbReference type="Pfam" id="PF04034"/>
    </source>
</evidence>
<dbReference type="GO" id="GO:0006364">
    <property type="term" value="P:rRNA processing"/>
    <property type="evidence" value="ECO:0007669"/>
    <property type="project" value="UniProtKB-KW"/>
</dbReference>
<dbReference type="EMBL" id="CP042905">
    <property type="protein sequence ID" value="QEE14848.1"/>
    <property type="molecule type" value="Genomic_DNA"/>
</dbReference>
<name>A0A5B9D6S2_9ARCH</name>
<organism evidence="8 9">
    <name type="scientific">Promethearchaeum syntrophicum</name>
    <dbReference type="NCBI Taxonomy" id="2594042"/>
    <lineage>
        <taxon>Archaea</taxon>
        <taxon>Promethearchaeati</taxon>
        <taxon>Promethearchaeota</taxon>
        <taxon>Promethearchaeia</taxon>
        <taxon>Promethearchaeales</taxon>
        <taxon>Promethearchaeaceae</taxon>
        <taxon>Promethearchaeum</taxon>
    </lineage>
</organism>
<dbReference type="InterPro" id="IPR007177">
    <property type="entry name" value="Tsr3_C"/>
</dbReference>
<keyword evidence="9" id="KW-1185">Reference proteome</keyword>
<dbReference type="Proteomes" id="UP000321408">
    <property type="component" value="Chromosome"/>
</dbReference>
<evidence type="ECO:0000256" key="2">
    <source>
        <dbReference type="ARBA" id="ARBA00022490"/>
    </source>
</evidence>